<feature type="region of interest" description="Disordered" evidence="2">
    <location>
        <begin position="1"/>
        <end position="40"/>
    </location>
</feature>
<dbReference type="EMBL" id="BARS01004482">
    <property type="protein sequence ID" value="GAF78903.1"/>
    <property type="molecule type" value="Genomic_DNA"/>
</dbReference>
<proteinExistence type="predicted"/>
<gene>
    <name evidence="3" type="ORF">S01H1_08759</name>
</gene>
<evidence type="ECO:0000256" key="1">
    <source>
        <dbReference type="SAM" id="Coils"/>
    </source>
</evidence>
<keyword evidence="1" id="KW-0175">Coiled coil</keyword>
<evidence type="ECO:0000256" key="2">
    <source>
        <dbReference type="SAM" id="MobiDB-lite"/>
    </source>
</evidence>
<accession>X0SCX3</accession>
<comment type="caution">
    <text evidence="3">The sequence shown here is derived from an EMBL/GenBank/DDBJ whole genome shotgun (WGS) entry which is preliminary data.</text>
</comment>
<sequence>INHVFVENPPPPHKWDDEGKPYDYEVPDRYDIEDEGGEKDPRTFAESEVLVCGYMNKECQQLADAQCCTTWWRQKHDEANAKLAEYEEHTGTLGRSINLLKENNRLKDKLANLDAKPTTQDEGEKDIRMKYQGIVYQICQLFDKHIPGRRSGHTSHMTIDDVVGAVADLKEKRFAYEQDLISLREKSGDKIASLQAKNKRLGEAGIRHADQIHNLEDGLTEKDKRIEELELEMDGLRRFKRGVDEALNSGDGTYRP</sequence>
<feature type="non-terminal residue" evidence="3">
    <location>
        <position position="1"/>
    </location>
</feature>
<evidence type="ECO:0000313" key="3">
    <source>
        <dbReference type="EMBL" id="GAF78903.1"/>
    </source>
</evidence>
<feature type="compositionally biased region" description="Basic and acidic residues" evidence="2">
    <location>
        <begin position="13"/>
        <end position="30"/>
    </location>
</feature>
<name>X0SCX3_9ZZZZ</name>
<dbReference type="AlphaFoldDB" id="X0SCX3"/>
<protein>
    <submittedName>
        <fullName evidence="3">Uncharacterized protein</fullName>
    </submittedName>
</protein>
<feature type="coiled-coil region" evidence="1">
    <location>
        <begin position="212"/>
        <end position="239"/>
    </location>
</feature>
<reference evidence="3" key="1">
    <citation type="journal article" date="2014" name="Front. Microbiol.">
        <title>High frequency of phylogenetically diverse reductive dehalogenase-homologous genes in deep subseafloor sedimentary metagenomes.</title>
        <authorList>
            <person name="Kawai M."/>
            <person name="Futagami T."/>
            <person name="Toyoda A."/>
            <person name="Takaki Y."/>
            <person name="Nishi S."/>
            <person name="Hori S."/>
            <person name="Arai W."/>
            <person name="Tsubouchi T."/>
            <person name="Morono Y."/>
            <person name="Uchiyama I."/>
            <person name="Ito T."/>
            <person name="Fujiyama A."/>
            <person name="Inagaki F."/>
            <person name="Takami H."/>
        </authorList>
    </citation>
    <scope>NUCLEOTIDE SEQUENCE</scope>
    <source>
        <strain evidence="3">Expedition CK06-06</strain>
    </source>
</reference>
<organism evidence="3">
    <name type="scientific">marine sediment metagenome</name>
    <dbReference type="NCBI Taxonomy" id="412755"/>
    <lineage>
        <taxon>unclassified sequences</taxon>
        <taxon>metagenomes</taxon>
        <taxon>ecological metagenomes</taxon>
    </lineage>
</organism>